<organism evidence="1 2">
    <name type="scientific">Corynebacterium choanae</name>
    <dbReference type="NCBI Taxonomy" id="1862358"/>
    <lineage>
        <taxon>Bacteria</taxon>
        <taxon>Bacillati</taxon>
        <taxon>Actinomycetota</taxon>
        <taxon>Actinomycetes</taxon>
        <taxon>Mycobacteriales</taxon>
        <taxon>Corynebacteriaceae</taxon>
        <taxon>Corynebacterium</taxon>
    </lineage>
</organism>
<keyword evidence="2" id="KW-1185">Reference proteome</keyword>
<reference evidence="1 2" key="1">
    <citation type="submission" date="2018-11" db="EMBL/GenBank/DDBJ databases">
        <authorList>
            <person name="Kleinhagauer T."/>
            <person name="Glaeser S.P."/>
            <person name="Spergser J."/>
            <person name="Ruckert C."/>
            <person name="Kaempfer P."/>
            <person name="Busse H.-J."/>
        </authorList>
    </citation>
    <scope>NUCLEOTIDE SEQUENCE [LARGE SCALE GENOMIC DNA]</scope>
    <source>
        <strain evidence="1 2">200CH</strain>
    </source>
</reference>
<sequence length="62" mass="6616">MNYAGIYLLLGWCFRRSGRVSNGANCTDTPILPVFRRIEVFPSGGVTVWRGARVAVGVSGGG</sequence>
<protein>
    <submittedName>
        <fullName evidence="1">Uncharacterized protein</fullName>
    </submittedName>
</protein>
<dbReference type="KEGG" id="ccho:CCHOA_00755"/>
<dbReference type="AlphaFoldDB" id="A0A3G6J809"/>
<evidence type="ECO:0000313" key="2">
    <source>
        <dbReference type="Proteomes" id="UP000269019"/>
    </source>
</evidence>
<accession>A0A3G6J809</accession>
<name>A0A3G6J809_9CORY</name>
<gene>
    <name evidence="1" type="ORF">CCHOA_00755</name>
</gene>
<dbReference type="EMBL" id="CP033896">
    <property type="protein sequence ID" value="AZA12580.1"/>
    <property type="molecule type" value="Genomic_DNA"/>
</dbReference>
<dbReference type="Proteomes" id="UP000269019">
    <property type="component" value="Chromosome"/>
</dbReference>
<evidence type="ECO:0000313" key="1">
    <source>
        <dbReference type="EMBL" id="AZA12580.1"/>
    </source>
</evidence>
<proteinExistence type="predicted"/>